<evidence type="ECO:0000313" key="6">
    <source>
        <dbReference type="Proteomes" id="UP000236319"/>
    </source>
</evidence>
<comment type="caution">
    <text evidence="5">The sequence shown here is derived from an EMBL/GenBank/DDBJ whole genome shotgun (WGS) entry which is preliminary data.</text>
</comment>
<evidence type="ECO:0000313" key="5">
    <source>
        <dbReference type="EMBL" id="GBE60125.1"/>
    </source>
</evidence>
<dbReference type="PANTHER" id="PTHR12811">
    <property type="entry name" value="VACUOLAR PROTEIN SORTING VPS16"/>
    <property type="match status" value="1"/>
</dbReference>
<dbReference type="Gene3D" id="1.10.150.780">
    <property type="entry name" value="Vps16, C-terminal region"/>
    <property type="match status" value="1"/>
</dbReference>
<evidence type="ECO:0000256" key="2">
    <source>
        <dbReference type="SAM" id="MobiDB-lite"/>
    </source>
</evidence>
<dbReference type="InterPro" id="IPR016534">
    <property type="entry name" value="VPS16"/>
</dbReference>
<feature type="region of interest" description="Disordered" evidence="2">
    <location>
        <begin position="444"/>
        <end position="527"/>
    </location>
</feature>
<evidence type="ECO:0000259" key="4">
    <source>
        <dbReference type="Pfam" id="PF04841"/>
    </source>
</evidence>
<dbReference type="GO" id="GO:0030897">
    <property type="term" value="C:HOPS complex"/>
    <property type="evidence" value="ECO:0007669"/>
    <property type="project" value="TreeGrafter"/>
</dbReference>
<dbReference type="GO" id="GO:0003779">
    <property type="term" value="F:actin binding"/>
    <property type="evidence" value="ECO:0007669"/>
    <property type="project" value="TreeGrafter"/>
</dbReference>
<dbReference type="Pfam" id="PF04841">
    <property type="entry name" value="Vps16_N"/>
    <property type="match status" value="1"/>
</dbReference>
<feature type="domain" description="Vps16 N-terminal" evidence="4">
    <location>
        <begin position="338"/>
        <end position="437"/>
    </location>
</feature>
<dbReference type="Pfam" id="PF04840">
    <property type="entry name" value="Vps16_C"/>
    <property type="match status" value="1"/>
</dbReference>
<dbReference type="GO" id="GO:0042144">
    <property type="term" value="P:vacuole fusion, non-autophagic"/>
    <property type="evidence" value="ECO:0007669"/>
    <property type="project" value="TreeGrafter"/>
</dbReference>
<protein>
    <submittedName>
        <fullName evidence="5">Vacuolar sorting protein</fullName>
    </submittedName>
</protein>
<dbReference type="GO" id="GO:0005768">
    <property type="term" value="C:endosome"/>
    <property type="evidence" value="ECO:0007669"/>
    <property type="project" value="TreeGrafter"/>
</dbReference>
<proteinExistence type="inferred from homology"/>
<gene>
    <name evidence="5" type="ORF">BOVATA_016180</name>
</gene>
<dbReference type="GO" id="GO:0005765">
    <property type="term" value="C:lysosomal membrane"/>
    <property type="evidence" value="ECO:0007669"/>
    <property type="project" value="TreeGrafter"/>
</dbReference>
<dbReference type="InterPro" id="IPR006925">
    <property type="entry name" value="Vps16_C"/>
</dbReference>
<evidence type="ECO:0000256" key="1">
    <source>
        <dbReference type="ARBA" id="ARBA00009250"/>
    </source>
</evidence>
<accession>A0A2H6KAW5</accession>
<dbReference type="PANTHER" id="PTHR12811:SF0">
    <property type="entry name" value="VACUOLAR PROTEIN SORTING-ASSOCIATED PROTEIN 16 HOMOLOG"/>
    <property type="match status" value="1"/>
</dbReference>
<dbReference type="InterPro" id="IPR006926">
    <property type="entry name" value="Vps16_N"/>
</dbReference>
<evidence type="ECO:0000259" key="3">
    <source>
        <dbReference type="Pfam" id="PF04840"/>
    </source>
</evidence>
<reference evidence="5 6" key="1">
    <citation type="journal article" date="2017" name="BMC Genomics">
        <title>Whole-genome assembly of Babesia ovata and comparative genomics between closely related pathogens.</title>
        <authorList>
            <person name="Yamagishi J."/>
            <person name="Asada M."/>
            <person name="Hakimi H."/>
            <person name="Tanaka T.Q."/>
            <person name="Sugimoto C."/>
            <person name="Kawazu S."/>
        </authorList>
    </citation>
    <scope>NUCLEOTIDE SEQUENCE [LARGE SCALE GENOMIC DNA]</scope>
    <source>
        <strain evidence="5 6">Miyake</strain>
    </source>
</reference>
<dbReference type="Proteomes" id="UP000236319">
    <property type="component" value="Unassembled WGS sequence"/>
</dbReference>
<dbReference type="InterPro" id="IPR038132">
    <property type="entry name" value="Vps16_C_sf"/>
</dbReference>
<comment type="similarity">
    <text evidence="1">Belongs to the VPS16 family.</text>
</comment>
<dbReference type="RefSeq" id="XP_028866368.1">
    <property type="nucleotide sequence ID" value="XM_029010535.1"/>
</dbReference>
<dbReference type="EMBL" id="BDSA01000002">
    <property type="protein sequence ID" value="GBE60125.1"/>
    <property type="molecule type" value="Genomic_DNA"/>
</dbReference>
<name>A0A2H6KAW5_9APIC</name>
<dbReference type="GeneID" id="39873895"/>
<feature type="compositionally biased region" description="Low complexity" evidence="2">
    <location>
        <begin position="499"/>
        <end position="518"/>
    </location>
</feature>
<keyword evidence="6" id="KW-1185">Reference proteome</keyword>
<feature type="domain" description="Vps16 C-terminal" evidence="3">
    <location>
        <begin position="822"/>
        <end position="911"/>
    </location>
</feature>
<dbReference type="GO" id="GO:0016197">
    <property type="term" value="P:endosomal transport"/>
    <property type="evidence" value="ECO:0007669"/>
    <property type="project" value="TreeGrafter"/>
</dbReference>
<dbReference type="AlphaFoldDB" id="A0A2H6KAW5"/>
<dbReference type="GO" id="GO:0006886">
    <property type="term" value="P:intracellular protein transport"/>
    <property type="evidence" value="ECO:0007669"/>
    <property type="project" value="InterPro"/>
</dbReference>
<sequence>MVARSPPTNWHELGVRKLRRESWKLTGEQWRCCLGDAWAVAPLGCVVAVVTSRMESSSALPENVKCQMRIFRGGTGSLVTCVPWLVRLDTLLALQWTDSMLLAAIFRNSCVRVLSANGDFMHYFHLFFTEEAAQSYPIDSSLVTLCTWGGGAVYVSKEKACLYVQRGFEGRNCVHFPLGDYSLRISALGVLPHEDWMESVVIVARVDGACHVVMRELLKCRDYEDFQRCATEISHLEGIGFDEVVFCSHVAPGCEETYFALRDSSTNTVASMCYRNGRVYQLWRTVLGTSGDLYVVGSGVVAVVSGDRITFIHGGDDGAQDATSAIVKTHFSAKPVCVSSDVGGGLRVFTASNGEFFKLVSPAAESVLASCASGPASVLLRAYETFQSGDVKACEALRLIRDDVVDATATCVAASLDCWDFDTASTLLDAALFGRSMNSVQVEGEHDAVSSASTSENVSTTGSVDGSVDSAKSKLPSRHTARSSPRGVPGAIGTGVVPSAEDAATAADATDSTSIATTRQDQVGTAGEQHIRGHATALAMIRVAKALQAVPSEICTNPSQLLAFGSRALVSMLASLRFHLLALKVADFLGADKKEVLLHWVHTRVKLGNHMTDEELVEVITKLLDGYAGVVLPYADIAEAAAKEKRETLALALLDRERSTLRKFNSLCSWGELSKAAIVAAEACDTLYAAQLIQEAQSGSKLERVVEISNSNSFVRDVFIKQCNLEGDSDVLQVFLERTDDIVGAGMNAVRRAMEILQPSAAETPEPRPRSAMHQLVTHTAAQANTQSEDCVTWLKYSSDFFRAVIASKSNRNAGVVETAGLWKDCISQQRELLTAQAALERSSPELAKAGLVGRSLVHTVFMLYRLDMGKKAEKLASKFRMPFNQLWRCQLAAAHEVQNINELLRMATDKSAHAQYVMLKNGKEPVDLVLEALLSLGATNAVESVVATLRSPHQQRWRNRLNARLGGTGSPESDNQAQSLFASLSKRIWN</sequence>
<dbReference type="OrthoDB" id="1792at2759"/>
<organism evidence="5 6">
    <name type="scientific">Babesia ovata</name>
    <dbReference type="NCBI Taxonomy" id="189622"/>
    <lineage>
        <taxon>Eukaryota</taxon>
        <taxon>Sar</taxon>
        <taxon>Alveolata</taxon>
        <taxon>Apicomplexa</taxon>
        <taxon>Aconoidasida</taxon>
        <taxon>Piroplasmida</taxon>
        <taxon>Babesiidae</taxon>
        <taxon>Babesia</taxon>
    </lineage>
</organism>
<dbReference type="VEuPathDB" id="PiroplasmaDB:BOVATA_016180"/>
<feature type="compositionally biased region" description="Polar residues" evidence="2">
    <location>
        <begin position="450"/>
        <end position="464"/>
    </location>
</feature>